<evidence type="ECO:0000313" key="6">
    <source>
        <dbReference type="EMBL" id="KAJ7331734.1"/>
    </source>
</evidence>
<dbReference type="InterPro" id="IPR013783">
    <property type="entry name" value="Ig-like_fold"/>
</dbReference>
<feature type="non-terminal residue" evidence="6">
    <location>
        <position position="1"/>
    </location>
</feature>
<comment type="caution">
    <text evidence="6">The sequence shown here is derived from an EMBL/GenBank/DDBJ whole genome shotgun (WGS) entry which is preliminary data.</text>
</comment>
<dbReference type="InterPro" id="IPR013106">
    <property type="entry name" value="Ig_V-set"/>
</dbReference>
<dbReference type="SMART" id="SM00409">
    <property type="entry name" value="IG"/>
    <property type="match status" value="3"/>
</dbReference>
<dbReference type="PANTHER" id="PTHR11860:SF49">
    <property type="entry name" value="HIGH AFFINITY IMMUNOGLOBULIN ALPHA AND IMMUNOGLOBULIN MU FC RECEPTOR"/>
    <property type="match status" value="1"/>
</dbReference>
<dbReference type="AlphaFoldDB" id="A0A9Q0XVP8"/>
<dbReference type="InterPro" id="IPR007110">
    <property type="entry name" value="Ig-like_dom"/>
</dbReference>
<organism evidence="6 7">
    <name type="scientific">Phrynocephalus forsythii</name>
    <dbReference type="NCBI Taxonomy" id="171643"/>
    <lineage>
        <taxon>Eukaryota</taxon>
        <taxon>Metazoa</taxon>
        <taxon>Chordata</taxon>
        <taxon>Craniata</taxon>
        <taxon>Vertebrata</taxon>
        <taxon>Euteleostomi</taxon>
        <taxon>Lepidosauria</taxon>
        <taxon>Squamata</taxon>
        <taxon>Bifurcata</taxon>
        <taxon>Unidentata</taxon>
        <taxon>Episquamata</taxon>
        <taxon>Toxicofera</taxon>
        <taxon>Iguania</taxon>
        <taxon>Acrodonta</taxon>
        <taxon>Agamidae</taxon>
        <taxon>Agaminae</taxon>
        <taxon>Phrynocephalus</taxon>
    </lineage>
</organism>
<keyword evidence="2" id="KW-0812">Transmembrane</keyword>
<dbReference type="Gene3D" id="2.60.40.10">
    <property type="entry name" value="Immunoglobulins"/>
    <property type="match status" value="3"/>
</dbReference>
<dbReference type="Pfam" id="PF07686">
    <property type="entry name" value="V-set"/>
    <property type="match status" value="3"/>
</dbReference>
<protein>
    <recommendedName>
        <fullName evidence="5">Ig-like domain-containing protein</fullName>
    </recommendedName>
</protein>
<dbReference type="InterPro" id="IPR036179">
    <property type="entry name" value="Ig-like_dom_sf"/>
</dbReference>
<dbReference type="GO" id="GO:0005886">
    <property type="term" value="C:plasma membrane"/>
    <property type="evidence" value="ECO:0007669"/>
    <property type="project" value="TreeGrafter"/>
</dbReference>
<dbReference type="EMBL" id="JAPFRF010000005">
    <property type="protein sequence ID" value="KAJ7331734.1"/>
    <property type="molecule type" value="Genomic_DNA"/>
</dbReference>
<evidence type="ECO:0000313" key="7">
    <source>
        <dbReference type="Proteomes" id="UP001142489"/>
    </source>
</evidence>
<dbReference type="PROSITE" id="PS50835">
    <property type="entry name" value="IG_LIKE"/>
    <property type="match status" value="1"/>
</dbReference>
<reference evidence="6" key="1">
    <citation type="journal article" date="2023" name="DNA Res.">
        <title>Chromosome-level genome assembly of Phrynocephalus forsythii using third-generation DNA sequencing and Hi-C analysis.</title>
        <authorList>
            <person name="Qi Y."/>
            <person name="Zhao W."/>
            <person name="Zhao Y."/>
            <person name="Niu C."/>
            <person name="Cao S."/>
            <person name="Zhang Y."/>
        </authorList>
    </citation>
    <scope>NUCLEOTIDE SEQUENCE</scope>
    <source>
        <tissue evidence="6">Muscle</tissue>
    </source>
</reference>
<feature type="domain" description="Ig-like" evidence="5">
    <location>
        <begin position="220"/>
        <end position="319"/>
    </location>
</feature>
<feature type="region of interest" description="Disordered" evidence="4">
    <location>
        <begin position="328"/>
        <end position="355"/>
    </location>
</feature>
<keyword evidence="3" id="KW-0472">Membrane</keyword>
<dbReference type="InterPro" id="IPR050671">
    <property type="entry name" value="CD300_family_receptors"/>
</dbReference>
<dbReference type="InterPro" id="IPR003599">
    <property type="entry name" value="Ig_sub"/>
</dbReference>
<dbReference type="CDD" id="cd05716">
    <property type="entry name" value="IgV_pIgR_like"/>
    <property type="match status" value="2"/>
</dbReference>
<name>A0A9Q0XVP8_9SAUR</name>
<dbReference type="Proteomes" id="UP001142489">
    <property type="component" value="Unassembled WGS sequence"/>
</dbReference>
<evidence type="ECO:0000256" key="1">
    <source>
        <dbReference type="ARBA" id="ARBA00004370"/>
    </source>
</evidence>
<dbReference type="PANTHER" id="PTHR11860">
    <property type="entry name" value="POLYMERIC-IMMUNOGLOBULIN RECEPTOR"/>
    <property type="match status" value="1"/>
</dbReference>
<evidence type="ECO:0000256" key="4">
    <source>
        <dbReference type="SAM" id="MobiDB-lite"/>
    </source>
</evidence>
<comment type="subcellular location">
    <subcellularLocation>
        <location evidence="1">Membrane</location>
    </subcellularLocation>
</comment>
<evidence type="ECO:0000256" key="2">
    <source>
        <dbReference type="ARBA" id="ARBA00022692"/>
    </source>
</evidence>
<evidence type="ECO:0000259" key="5">
    <source>
        <dbReference type="PROSITE" id="PS50835"/>
    </source>
</evidence>
<keyword evidence="7" id="KW-1185">Reference proteome</keyword>
<proteinExistence type="predicted"/>
<dbReference type="OrthoDB" id="8442846at2759"/>
<sequence>MLYGPRLLISPVGGSVTIKCYYLATTANRHDRKYLCKESKFSHKRCQTVISTNHFIYEEYKGRVSMEDSPHNGILKVTMTELEKKDSSNYRCGIGRNNNGLYAGVNLTVWEGANLPKSPKIIWGKLRGSVMIQCSLETTTQSMRSSLCKISKSGCIPIVGKNRHKQQDGRIIFTMEDSPGMFNVIINELRTQDSGIYQCGMGTLDDIAKMMQLQVVEGQPSLAADNEIHAVAGSPLTVSCSYPCKYADYEKYWCKWKNTGCDPIVSVEQKSTGFAVSCNKGSRILTLKFDQTSLADQGWYWCGVRHGGHYGETYAIYLQVRGVLQNSGDVRNNPKNRGSSLNEAKEAAGVGSSAE</sequence>
<dbReference type="SUPFAM" id="SSF48726">
    <property type="entry name" value="Immunoglobulin"/>
    <property type="match status" value="3"/>
</dbReference>
<dbReference type="GO" id="GO:0004888">
    <property type="term" value="F:transmembrane signaling receptor activity"/>
    <property type="evidence" value="ECO:0007669"/>
    <property type="project" value="TreeGrafter"/>
</dbReference>
<feature type="compositionally biased region" description="Polar residues" evidence="4">
    <location>
        <begin position="328"/>
        <end position="342"/>
    </location>
</feature>
<accession>A0A9Q0XVP8</accession>
<evidence type="ECO:0000256" key="3">
    <source>
        <dbReference type="ARBA" id="ARBA00023136"/>
    </source>
</evidence>
<gene>
    <name evidence="6" type="ORF">JRQ81_013914</name>
</gene>